<reference evidence="5" key="1">
    <citation type="submission" date="2022-02" db="EMBL/GenBank/DDBJ databases">
        <title>Coral-associated bacteria.</title>
        <authorList>
            <person name="Tang K."/>
            <person name="Wang X."/>
        </authorList>
    </citation>
    <scope>NUCLEOTIDE SEQUENCE</scope>
    <source>
        <strain evidence="5">SCSIO 43006</strain>
    </source>
</reference>
<feature type="domain" description="Beta-ketoacyl-[acyl-carrier-protein] synthase III C-terminal" evidence="3">
    <location>
        <begin position="289"/>
        <end position="377"/>
    </location>
</feature>
<keyword evidence="1" id="KW-0808">Transferase</keyword>
<accession>A0ABY4VCP9</accession>
<dbReference type="PANTHER" id="PTHR34069:SF2">
    <property type="entry name" value="BETA-KETOACYL-[ACYL-CARRIER-PROTEIN] SYNTHASE III"/>
    <property type="match status" value="1"/>
</dbReference>
<dbReference type="Pfam" id="PF08545">
    <property type="entry name" value="ACP_syn_III"/>
    <property type="match status" value="1"/>
</dbReference>
<proteinExistence type="predicted"/>
<dbReference type="InterPro" id="IPR013751">
    <property type="entry name" value="ACP_syn_III_N"/>
</dbReference>
<dbReference type="InterPro" id="IPR016039">
    <property type="entry name" value="Thiolase-like"/>
</dbReference>
<sequence length="381" mass="41354">MSEYKLPRGIVISGTGLWTPPEAISNEELVDAYNSYAKQYNLEHAQAIESGELQPKPQSSAEFIEKASGIKSRYVVTREGILDPARMRPFIPERNDDDLCVQAEMGLKAAKLALEKANKQASDVDMVIVGASYMQRAYPAIAIEIQGALGIDGFAFDMEVACSSATFSLQRAVDAICSGAARTVLVINSELASPQVDFTDRDSHFIFGDVAVASVIERRETCSVDTAWEILGTKAKTVYSNNIRSNFGYAARAADVDPFGPGKLFRQNGRKVFKEVCPMAAAHIEEHLGESGTDPREVSRYWLHQANINMNNLIAKKLMGDEASAERAPVVLDRYANTASAGSVIAFNLHSDDLQVGERGIICSFGAGYSIGSLVVEKVAL</sequence>
<feature type="domain" description="Beta-ketoacyl-[acyl-carrier-protein] synthase III N-terminal" evidence="4">
    <location>
        <begin position="156"/>
        <end position="222"/>
    </location>
</feature>
<organism evidence="5 6">
    <name type="scientific">Microbulbifer variabilis</name>
    <dbReference type="NCBI Taxonomy" id="266805"/>
    <lineage>
        <taxon>Bacteria</taxon>
        <taxon>Pseudomonadati</taxon>
        <taxon>Pseudomonadota</taxon>
        <taxon>Gammaproteobacteria</taxon>
        <taxon>Cellvibrionales</taxon>
        <taxon>Microbulbiferaceae</taxon>
        <taxon>Microbulbifer</taxon>
    </lineage>
</organism>
<evidence type="ECO:0000256" key="2">
    <source>
        <dbReference type="ARBA" id="ARBA00023315"/>
    </source>
</evidence>
<dbReference type="PANTHER" id="PTHR34069">
    <property type="entry name" value="3-OXOACYL-[ACYL-CARRIER-PROTEIN] SYNTHASE 3"/>
    <property type="match status" value="1"/>
</dbReference>
<dbReference type="Pfam" id="PF08541">
    <property type="entry name" value="ACP_syn_III_C"/>
    <property type="match status" value="1"/>
</dbReference>
<dbReference type="Proteomes" id="UP001055658">
    <property type="component" value="Chromosome"/>
</dbReference>
<dbReference type="InterPro" id="IPR013747">
    <property type="entry name" value="ACP_syn_III_C"/>
</dbReference>
<evidence type="ECO:0000313" key="6">
    <source>
        <dbReference type="Proteomes" id="UP001055658"/>
    </source>
</evidence>
<dbReference type="SUPFAM" id="SSF53901">
    <property type="entry name" value="Thiolase-like"/>
    <property type="match status" value="1"/>
</dbReference>
<gene>
    <name evidence="5" type="ORF">MJO52_01860</name>
</gene>
<dbReference type="Gene3D" id="3.40.47.10">
    <property type="match status" value="2"/>
</dbReference>
<evidence type="ECO:0000259" key="3">
    <source>
        <dbReference type="Pfam" id="PF08541"/>
    </source>
</evidence>
<name>A0ABY4VCP9_9GAMM</name>
<evidence type="ECO:0000313" key="5">
    <source>
        <dbReference type="EMBL" id="USD21912.1"/>
    </source>
</evidence>
<evidence type="ECO:0000259" key="4">
    <source>
        <dbReference type="Pfam" id="PF08545"/>
    </source>
</evidence>
<dbReference type="RefSeq" id="WP_252084306.1">
    <property type="nucleotide sequence ID" value="NZ_CP092418.1"/>
</dbReference>
<dbReference type="CDD" id="cd00830">
    <property type="entry name" value="KAS_III"/>
    <property type="match status" value="1"/>
</dbReference>
<keyword evidence="6" id="KW-1185">Reference proteome</keyword>
<evidence type="ECO:0000256" key="1">
    <source>
        <dbReference type="ARBA" id="ARBA00022679"/>
    </source>
</evidence>
<protein>
    <submittedName>
        <fullName evidence="5">Beta-ketoacyl-ACP synthase III</fullName>
    </submittedName>
</protein>
<dbReference type="NCBIfam" id="NF005703">
    <property type="entry name" value="PRK07515.1"/>
    <property type="match status" value="1"/>
</dbReference>
<dbReference type="EMBL" id="CP092418">
    <property type="protein sequence ID" value="USD21912.1"/>
    <property type="molecule type" value="Genomic_DNA"/>
</dbReference>
<keyword evidence="2" id="KW-0012">Acyltransferase</keyword>